<dbReference type="AlphaFoldDB" id="V6J3Z2"/>
<dbReference type="Pfam" id="PF13021">
    <property type="entry name" value="DUF3885"/>
    <property type="match status" value="1"/>
</dbReference>
<feature type="domain" description="DUF3885" evidence="1">
    <location>
        <begin position="3"/>
        <end position="204"/>
    </location>
</feature>
<dbReference type="EMBL" id="AWTC01000011">
    <property type="protein sequence ID" value="EST11429.1"/>
    <property type="molecule type" value="Genomic_DNA"/>
</dbReference>
<evidence type="ECO:0000313" key="2">
    <source>
        <dbReference type="EMBL" id="EST11429.1"/>
    </source>
</evidence>
<dbReference type="PATRIC" id="fig|1395513.3.peg.2370"/>
<organism evidence="2 3">
    <name type="scientific">Sporolactobacillus laevolacticus DSM 442</name>
    <dbReference type="NCBI Taxonomy" id="1395513"/>
    <lineage>
        <taxon>Bacteria</taxon>
        <taxon>Bacillati</taxon>
        <taxon>Bacillota</taxon>
        <taxon>Bacilli</taxon>
        <taxon>Bacillales</taxon>
        <taxon>Sporolactobacillaceae</taxon>
        <taxon>Sporolactobacillus</taxon>
    </lineage>
</organism>
<dbReference type="Proteomes" id="UP000018296">
    <property type="component" value="Unassembled WGS sequence"/>
</dbReference>
<protein>
    <recommendedName>
        <fullName evidence="1">DUF3885 domain-containing protein</fullName>
    </recommendedName>
</protein>
<comment type="caution">
    <text evidence="2">The sequence shown here is derived from an EMBL/GenBank/DDBJ whole genome shotgun (WGS) entry which is preliminary data.</text>
</comment>
<keyword evidence="3" id="KW-1185">Reference proteome</keyword>
<sequence>MHFNDYMRETFPNFTLRPPLFYRWKVGIRFELGVNYTIEDAYENSRYLQGVYRRAITLFKALHEKNDDLYIIVDADRYSRRQMLGCKLKVFSRYVKEKSVLYRLNHKTIPYIFPEDDEEGTYKTHRFILKCKTSDFKYISLLKAICNQNMGIRPSIFHRVYFININRKTILHVYDDRGCDIIAASPETIREVYNKYNDWLLDYDRAQIDRVFKNGYENPD</sequence>
<dbReference type="eggNOG" id="ENOG502ZC9V">
    <property type="taxonomic scope" value="Bacteria"/>
</dbReference>
<gene>
    <name evidence="2" type="ORF">P343_11710</name>
</gene>
<evidence type="ECO:0000313" key="3">
    <source>
        <dbReference type="Proteomes" id="UP000018296"/>
    </source>
</evidence>
<dbReference type="RefSeq" id="WP_023510586.1">
    <property type="nucleotide sequence ID" value="NZ_AWTC01000011.1"/>
</dbReference>
<name>V6J3Z2_9BACL</name>
<proteinExistence type="predicted"/>
<reference evidence="2 3" key="1">
    <citation type="journal article" date="2013" name="Genome Announc.">
        <title>Genome Sequence of Sporolactobacillus laevolacticus DSM442, an Efficient Polymer-Grade D-Lactate Producer from Agricultural Waste Cottonseed as a Nitrogen Source.</title>
        <authorList>
            <person name="Wang H."/>
            <person name="Wang L."/>
            <person name="Ju J."/>
            <person name="Yu B."/>
            <person name="Ma Y."/>
        </authorList>
    </citation>
    <scope>NUCLEOTIDE SEQUENCE [LARGE SCALE GENOMIC DNA]</scope>
    <source>
        <strain evidence="2 3">DSM 442</strain>
    </source>
</reference>
<evidence type="ECO:0000259" key="1">
    <source>
        <dbReference type="Pfam" id="PF13021"/>
    </source>
</evidence>
<dbReference type="STRING" id="1395513.P343_11710"/>
<accession>V6J3Z2</accession>
<dbReference type="InterPro" id="IPR024976">
    <property type="entry name" value="DUF3885"/>
</dbReference>